<accession>A0A1H5VS90</accession>
<protein>
    <submittedName>
        <fullName evidence="2">Uncharacterized protein</fullName>
    </submittedName>
</protein>
<reference evidence="2 3" key="1">
    <citation type="submission" date="2016-10" db="EMBL/GenBank/DDBJ databases">
        <authorList>
            <person name="de Groot N.N."/>
        </authorList>
    </citation>
    <scope>NUCLEOTIDE SEQUENCE [LARGE SCALE GENOMIC DNA]</scope>
    <source>
        <strain evidence="2 3">D15d</strain>
    </source>
</reference>
<gene>
    <name evidence="2" type="ORF">SAMN05216537_11251</name>
</gene>
<keyword evidence="1" id="KW-0812">Transmembrane</keyword>
<sequence length="58" mass="6344">MIDLIILSMIAMSFVITFYGLFKYADVLEEDKVAKILLVAVACSSLAGIMGIILAFTR</sequence>
<dbReference type="Proteomes" id="UP000236726">
    <property type="component" value="Unassembled WGS sequence"/>
</dbReference>
<organism evidence="2 3">
    <name type="scientific">Lachnospira multipara</name>
    <dbReference type="NCBI Taxonomy" id="28051"/>
    <lineage>
        <taxon>Bacteria</taxon>
        <taxon>Bacillati</taxon>
        <taxon>Bacillota</taxon>
        <taxon>Clostridia</taxon>
        <taxon>Lachnospirales</taxon>
        <taxon>Lachnospiraceae</taxon>
        <taxon>Lachnospira</taxon>
    </lineage>
</organism>
<dbReference type="EMBL" id="FNUL01000012">
    <property type="protein sequence ID" value="SEF89838.1"/>
    <property type="molecule type" value="Genomic_DNA"/>
</dbReference>
<feature type="transmembrane region" description="Helical" evidence="1">
    <location>
        <begin position="36"/>
        <end position="56"/>
    </location>
</feature>
<dbReference type="RefSeq" id="WP_181022538.1">
    <property type="nucleotide sequence ID" value="NZ_FNUL01000012.1"/>
</dbReference>
<keyword evidence="1" id="KW-1133">Transmembrane helix</keyword>
<evidence type="ECO:0000256" key="1">
    <source>
        <dbReference type="SAM" id="Phobius"/>
    </source>
</evidence>
<name>A0A1H5VS90_9FIRM</name>
<evidence type="ECO:0000313" key="2">
    <source>
        <dbReference type="EMBL" id="SEF89838.1"/>
    </source>
</evidence>
<keyword evidence="1" id="KW-0472">Membrane</keyword>
<dbReference type="AlphaFoldDB" id="A0A1H5VS90"/>
<evidence type="ECO:0000313" key="3">
    <source>
        <dbReference type="Proteomes" id="UP000236726"/>
    </source>
</evidence>
<feature type="transmembrane region" description="Helical" evidence="1">
    <location>
        <begin position="6"/>
        <end position="24"/>
    </location>
</feature>
<proteinExistence type="predicted"/>
<keyword evidence="3" id="KW-1185">Reference proteome</keyword>